<evidence type="ECO:0000256" key="17">
    <source>
        <dbReference type="ARBA" id="ARBA00030568"/>
    </source>
</evidence>
<dbReference type="GO" id="GO:0000278">
    <property type="term" value="P:mitotic cell cycle"/>
    <property type="evidence" value="ECO:0007669"/>
    <property type="project" value="InterPro"/>
</dbReference>
<evidence type="ECO:0000313" key="18">
    <source>
        <dbReference type="EMBL" id="KNZ43648.1"/>
    </source>
</evidence>
<keyword evidence="11" id="KW-0159">Chromosome partition</keyword>
<evidence type="ECO:0000256" key="11">
    <source>
        <dbReference type="ARBA" id="ARBA00022829"/>
    </source>
</evidence>
<keyword evidence="6" id="KW-0158">Chromosome</keyword>
<evidence type="ECO:0000256" key="13">
    <source>
        <dbReference type="ARBA" id="ARBA00023212"/>
    </source>
</evidence>
<gene>
    <name evidence="18" type="ORF">VP01_9g6</name>
</gene>
<evidence type="ECO:0000256" key="12">
    <source>
        <dbReference type="ARBA" id="ARBA00022838"/>
    </source>
</evidence>
<dbReference type="AlphaFoldDB" id="A0A0L6U551"/>
<evidence type="ECO:0000256" key="7">
    <source>
        <dbReference type="ARBA" id="ARBA00022490"/>
    </source>
</evidence>
<comment type="subcellular location">
    <subcellularLocation>
        <location evidence="3">Chromosome</location>
        <location evidence="3">Centromere</location>
        <location evidence="3">Kinetochore</location>
    </subcellularLocation>
    <subcellularLocation>
        <location evidence="2">Cytoplasm</location>
        <location evidence="2">Cytoskeleton</location>
        <location evidence="2">Spindle</location>
    </subcellularLocation>
    <subcellularLocation>
        <location evidence="1">Nucleus</location>
    </subcellularLocation>
</comment>
<evidence type="ECO:0000256" key="14">
    <source>
        <dbReference type="ARBA" id="ARBA00023242"/>
    </source>
</evidence>
<evidence type="ECO:0000256" key="1">
    <source>
        <dbReference type="ARBA" id="ARBA00004123"/>
    </source>
</evidence>
<comment type="similarity">
    <text evidence="4">Belongs to the DASH complex DAD2 family.</text>
</comment>
<proteinExistence type="inferred from homology"/>
<sequence length="148" mass="16120">MEKQQELSALVELNQLSHGMAVQLEELSQQFALGAHGALSVLYPLSTRFFVLTLFSSAPSPHLQAIESVVHRWQNVFRAAHLALGILPFSTPVFSLPVTSYSSHPQTPPSMICAFDLATRANGINNSAEAPVDMLVRIPVASTQEEHS</sequence>
<keyword evidence="16" id="KW-0137">Centromere</keyword>
<evidence type="ECO:0000256" key="3">
    <source>
        <dbReference type="ARBA" id="ARBA00004629"/>
    </source>
</evidence>
<dbReference type="GO" id="GO:0005874">
    <property type="term" value="C:microtubule"/>
    <property type="evidence" value="ECO:0007669"/>
    <property type="project" value="UniProtKB-KW"/>
</dbReference>
<name>A0A0L6U551_9BASI</name>
<dbReference type="GO" id="GO:0044732">
    <property type="term" value="C:mitotic spindle pole body"/>
    <property type="evidence" value="ECO:0007669"/>
    <property type="project" value="TreeGrafter"/>
</dbReference>
<accession>A0A0L6U551</accession>
<dbReference type="OrthoDB" id="3230169at2759"/>
<dbReference type="EMBL" id="LAVV01015715">
    <property type="protein sequence ID" value="KNZ43648.1"/>
    <property type="molecule type" value="Genomic_DNA"/>
</dbReference>
<dbReference type="GO" id="GO:0051301">
    <property type="term" value="P:cell division"/>
    <property type="evidence" value="ECO:0007669"/>
    <property type="project" value="UniProtKB-KW"/>
</dbReference>
<organism evidence="18 19">
    <name type="scientific">Puccinia sorghi</name>
    <dbReference type="NCBI Taxonomy" id="27349"/>
    <lineage>
        <taxon>Eukaryota</taxon>
        <taxon>Fungi</taxon>
        <taxon>Dikarya</taxon>
        <taxon>Basidiomycota</taxon>
        <taxon>Pucciniomycotina</taxon>
        <taxon>Pucciniomycetes</taxon>
        <taxon>Pucciniales</taxon>
        <taxon>Pucciniaceae</taxon>
        <taxon>Puccinia</taxon>
    </lineage>
</organism>
<evidence type="ECO:0000256" key="10">
    <source>
        <dbReference type="ARBA" id="ARBA00022776"/>
    </source>
</evidence>
<evidence type="ECO:0000313" key="19">
    <source>
        <dbReference type="Proteomes" id="UP000037035"/>
    </source>
</evidence>
<evidence type="ECO:0000256" key="2">
    <source>
        <dbReference type="ARBA" id="ARBA00004186"/>
    </source>
</evidence>
<dbReference type="PANTHER" id="PTHR28036:SF1">
    <property type="entry name" value="DASH COMPLEX SUBUNIT DAD2"/>
    <property type="match status" value="1"/>
</dbReference>
<keyword evidence="19" id="KW-1185">Reference proteome</keyword>
<evidence type="ECO:0000256" key="15">
    <source>
        <dbReference type="ARBA" id="ARBA00023306"/>
    </source>
</evidence>
<comment type="caution">
    <text evidence="18">The sequence shown here is derived from an EMBL/GenBank/DDBJ whole genome shotgun (WGS) entry which is preliminary data.</text>
</comment>
<evidence type="ECO:0000256" key="16">
    <source>
        <dbReference type="ARBA" id="ARBA00023328"/>
    </source>
</evidence>
<dbReference type="GO" id="GO:0042729">
    <property type="term" value="C:DASH complex"/>
    <property type="evidence" value="ECO:0007669"/>
    <property type="project" value="InterPro"/>
</dbReference>
<dbReference type="Pfam" id="PF08654">
    <property type="entry name" value="DASH_Dad2"/>
    <property type="match status" value="1"/>
</dbReference>
<keyword evidence="15" id="KW-0131">Cell cycle</keyword>
<keyword evidence="10" id="KW-0498">Mitosis</keyword>
<keyword evidence="9" id="KW-0493">Microtubule</keyword>
<dbReference type="GO" id="GO:0008608">
    <property type="term" value="P:attachment of spindle microtubules to kinetochore"/>
    <property type="evidence" value="ECO:0007669"/>
    <property type="project" value="TreeGrafter"/>
</dbReference>
<dbReference type="PANTHER" id="PTHR28036">
    <property type="entry name" value="DASH COMPLEX SUBUNIT DAD2"/>
    <property type="match status" value="1"/>
</dbReference>
<evidence type="ECO:0000256" key="9">
    <source>
        <dbReference type="ARBA" id="ARBA00022701"/>
    </source>
</evidence>
<keyword evidence="13" id="KW-0206">Cytoskeleton</keyword>
<reference evidence="18 19" key="1">
    <citation type="submission" date="2015-08" db="EMBL/GenBank/DDBJ databases">
        <title>Next Generation Sequencing and Analysis of the Genome of Puccinia sorghi L Schw, the Causal Agent of Maize Common Rust.</title>
        <authorList>
            <person name="Rochi L."/>
            <person name="Burguener G."/>
            <person name="Darino M."/>
            <person name="Turjanski A."/>
            <person name="Kreff E."/>
            <person name="Dieguez M.J."/>
            <person name="Sacco F."/>
        </authorList>
    </citation>
    <scope>NUCLEOTIDE SEQUENCE [LARGE SCALE GENOMIC DNA]</scope>
    <source>
        <strain evidence="18 19">RO10H11247</strain>
    </source>
</reference>
<dbReference type="VEuPathDB" id="FungiDB:VP01_9g6"/>
<dbReference type="InterPro" id="IPR013963">
    <property type="entry name" value="DASH_Dad2"/>
</dbReference>
<keyword evidence="12" id="KW-0995">Kinetochore</keyword>
<evidence type="ECO:0000256" key="8">
    <source>
        <dbReference type="ARBA" id="ARBA00022618"/>
    </source>
</evidence>
<dbReference type="Proteomes" id="UP000037035">
    <property type="component" value="Unassembled WGS sequence"/>
</dbReference>
<keyword evidence="8" id="KW-0132">Cell division</keyword>
<evidence type="ECO:0000256" key="4">
    <source>
        <dbReference type="ARBA" id="ARBA00005501"/>
    </source>
</evidence>
<evidence type="ECO:0000256" key="6">
    <source>
        <dbReference type="ARBA" id="ARBA00022454"/>
    </source>
</evidence>
<protein>
    <recommendedName>
        <fullName evidence="5">DASH complex subunit DAD2</fullName>
    </recommendedName>
    <alternativeName>
        <fullName evidence="17">Outer kinetochore protein DAD2</fullName>
    </alternativeName>
</protein>
<keyword evidence="14" id="KW-0539">Nucleus</keyword>
<dbReference type="GO" id="GO:1990023">
    <property type="term" value="C:mitotic spindle midzone"/>
    <property type="evidence" value="ECO:0007669"/>
    <property type="project" value="TreeGrafter"/>
</dbReference>
<evidence type="ECO:0000256" key="5">
    <source>
        <dbReference type="ARBA" id="ARBA00020260"/>
    </source>
</evidence>
<keyword evidence="7" id="KW-0963">Cytoplasm</keyword>